<evidence type="ECO:0000313" key="2">
    <source>
        <dbReference type="EMBL" id="EFL96251.1"/>
    </source>
</evidence>
<dbReference type="RefSeq" id="WP_004165795.1">
    <property type="nucleotide sequence ID" value="NZ_GL397067.1"/>
</dbReference>
<evidence type="ECO:0000259" key="1">
    <source>
        <dbReference type="Pfam" id="PF00149"/>
    </source>
</evidence>
<dbReference type="AlphaFoldDB" id="E0NDD0"/>
<comment type="caution">
    <text evidence="2">The sequence shown here is derived from an EMBL/GenBank/DDBJ whole genome shotgun (WGS) entry which is preliminary data.</text>
</comment>
<dbReference type="eggNOG" id="ENOG5033II5">
    <property type="taxonomic scope" value="Bacteria"/>
</dbReference>
<dbReference type="InterPro" id="IPR004843">
    <property type="entry name" value="Calcineurin-like_PHP"/>
</dbReference>
<name>E0NDD0_PEDAC</name>
<dbReference type="Proteomes" id="UP000004470">
    <property type="component" value="Unassembled WGS sequence"/>
</dbReference>
<dbReference type="Pfam" id="PF00149">
    <property type="entry name" value="Metallophos"/>
    <property type="match status" value="1"/>
</dbReference>
<reference evidence="2" key="1">
    <citation type="submission" date="2010-07" db="EMBL/GenBank/DDBJ databases">
        <authorList>
            <person name="Muzny D."/>
            <person name="Qin X."/>
            <person name="Deng J."/>
            <person name="Jiang H."/>
            <person name="Liu Y."/>
            <person name="Qu J."/>
            <person name="Song X.-Z."/>
            <person name="Zhang L."/>
            <person name="Thornton R."/>
            <person name="Coyle M."/>
            <person name="Francisco L."/>
            <person name="Jackson L."/>
            <person name="Javaid M."/>
            <person name="Korchina V."/>
            <person name="Kovar C."/>
            <person name="Mata R."/>
            <person name="Mathew T."/>
            <person name="Ngo R."/>
            <person name="Nguyen L."/>
            <person name="Nguyen N."/>
            <person name="Okwuonu G."/>
            <person name="Ongeri F."/>
            <person name="Pham C."/>
            <person name="Simmons D."/>
            <person name="Wilczek-Boney K."/>
            <person name="Hale W."/>
            <person name="Jakkamsetti A."/>
            <person name="Pham P."/>
            <person name="Ruth R."/>
            <person name="San Lucas F."/>
            <person name="Warren J."/>
            <person name="Zhang J."/>
            <person name="Zhao Z."/>
            <person name="Zhou C."/>
            <person name="Zhu D."/>
            <person name="Lee S."/>
            <person name="Bess C."/>
            <person name="Blankenburg K."/>
            <person name="Forbes L."/>
            <person name="Fu Q."/>
            <person name="Gubbala S."/>
            <person name="Hirani K."/>
            <person name="Jayaseelan J.C."/>
            <person name="Lara F."/>
            <person name="Munidasa M."/>
            <person name="Palculict T."/>
            <person name="Patil S."/>
            <person name="Pu L.-L."/>
            <person name="Saada N."/>
            <person name="Tang L."/>
            <person name="Weissenberger G."/>
            <person name="Zhu Y."/>
            <person name="Hemphill L."/>
            <person name="Shang Y."/>
            <person name="Youmans B."/>
            <person name="Ayvaz T."/>
            <person name="Ross M."/>
            <person name="Santibanez J."/>
            <person name="Aqrawi P."/>
            <person name="Gross S."/>
            <person name="Joshi V."/>
            <person name="Fowler G."/>
            <person name="Nazareth L."/>
            <person name="Reid J."/>
            <person name="Worley K."/>
            <person name="Petrosino J."/>
            <person name="Highlander S."/>
            <person name="Gibbs R."/>
        </authorList>
    </citation>
    <scope>NUCLEOTIDE SEQUENCE [LARGE SCALE GENOMIC DNA]</scope>
    <source>
        <strain evidence="2">DSM 20284</strain>
    </source>
</reference>
<evidence type="ECO:0000313" key="3">
    <source>
        <dbReference type="Proteomes" id="UP000004470"/>
    </source>
</evidence>
<feature type="domain" description="Calcineurin-like phosphoesterase" evidence="1">
    <location>
        <begin position="290"/>
        <end position="488"/>
    </location>
</feature>
<sequence length="610" mass="68493">MDKLKPTVITLDVDKPGVQVHDLSNSFNARVGDNQVPLVIKYIERGIVERMTAEQLTPFMAGYVGQPDEDEKVTAETGIAVSYHGSSSNIIGGGKVKMDLPGAMFPQEGMFYGFFGLENDKGKRVTTNTVRFIVENDNPDMYVDTEPFRSELQKLLDLAQALIDKTKGDLKDEIQSIRDKATNLFQQLNGDYTTIQTTVTSLTTQLAELAKKIDDKGLLTKADLESYLATFKEGLEEIEANIQKELGDFQDADPLVAYFDDDVNEVGGVIPSYYRNKLNQMSSIPKDNFNVGFITDAHLQLDNYAPNSIAHYAYIAAASRRARLDAIIAGGDNTNGWWEKNQKMVETQQATSTLFNRTAAGTDVFFQMGNHDTGINQNGHNTPDTCLSESEIKAMYHTADLMYGEVRDGDSLYGYKDYPDKKVRLIWLNSFDLPYELNDDGTFKYDFLRQPSYRNQQLTWLAEKALMIPDNTWQVMVFAHAPLPDTFGVIPTEFNSDVLIGILNAFQDGKAYALKDTTREMPIDINVDFSTQGASVLIGLFTGHVHEDGQMVYSSINCVETACSLCYSGDSNRERYTETEDCWDIFSVDTANRKIHAYRFGYGEDRDFSY</sequence>
<gene>
    <name evidence="2" type="ORF">HMPREF0623_0302</name>
</gene>
<proteinExistence type="predicted"/>
<protein>
    <submittedName>
        <fullName evidence="2">Ser/Thr phosphatase family protein</fullName>
    </submittedName>
</protein>
<dbReference type="GO" id="GO:0016787">
    <property type="term" value="F:hydrolase activity"/>
    <property type="evidence" value="ECO:0007669"/>
    <property type="project" value="InterPro"/>
</dbReference>
<accession>E0NDD0</accession>
<dbReference type="InterPro" id="IPR029052">
    <property type="entry name" value="Metallo-depent_PP-like"/>
</dbReference>
<dbReference type="HOGENOM" id="CLU_447491_0_0_9"/>
<organism evidence="2 3">
    <name type="scientific">Pediococcus acidilactici DSM 20284</name>
    <dbReference type="NCBI Taxonomy" id="862514"/>
    <lineage>
        <taxon>Bacteria</taxon>
        <taxon>Bacillati</taxon>
        <taxon>Bacillota</taxon>
        <taxon>Bacilli</taxon>
        <taxon>Lactobacillales</taxon>
        <taxon>Lactobacillaceae</taxon>
        <taxon>Pediococcus</taxon>
        <taxon>Pediococcus acidilactici group</taxon>
    </lineage>
</organism>
<keyword evidence="3" id="KW-1185">Reference proteome</keyword>
<dbReference type="EMBL" id="AEEG01000002">
    <property type="protein sequence ID" value="EFL96251.1"/>
    <property type="molecule type" value="Genomic_DNA"/>
</dbReference>
<dbReference type="SUPFAM" id="SSF56300">
    <property type="entry name" value="Metallo-dependent phosphatases"/>
    <property type="match status" value="1"/>
</dbReference>
<dbReference type="Gene3D" id="3.60.21.10">
    <property type="match status" value="1"/>
</dbReference>